<dbReference type="InterPro" id="IPR001623">
    <property type="entry name" value="DnaJ_domain"/>
</dbReference>
<sequence length="134" mass="15742">MTSLGWCDHETKLLQGVWELHKHRPLWRRFFNVDVFILLVGWLVWVLILWQIRLSAEHSTSFDPYEVLQVSRSASKADIARAFRKLSQLYHPDKPSDPRAHKYFAEIVTAAYNMLTDPMARRHCSLSKRPNAPQ</sequence>
<feature type="transmembrane region" description="Helical" evidence="1">
    <location>
        <begin position="30"/>
        <end position="52"/>
    </location>
</feature>
<reference evidence="3 4" key="1">
    <citation type="journal article" date="2024" name="Nat. Commun.">
        <title>Phylogenomics reveals the evolutionary origins of lichenization in chlorophyte algae.</title>
        <authorList>
            <person name="Puginier C."/>
            <person name="Libourel C."/>
            <person name="Otte J."/>
            <person name="Skaloud P."/>
            <person name="Haon M."/>
            <person name="Grisel S."/>
            <person name="Petersen M."/>
            <person name="Berrin J.G."/>
            <person name="Delaux P.M."/>
            <person name="Dal Grande F."/>
            <person name="Keller J."/>
        </authorList>
    </citation>
    <scope>NUCLEOTIDE SEQUENCE [LARGE SCALE GENOMIC DNA]</scope>
    <source>
        <strain evidence="3 4">SAG 2036</strain>
    </source>
</reference>
<dbReference type="PANTHER" id="PTHR24075:SF0">
    <property type="entry name" value="TRANSLOCATION PROTEIN SEC63 HOMOLOG"/>
    <property type="match status" value="1"/>
</dbReference>
<name>A0AAW1NVI4_9CHLO</name>
<organism evidence="3 4">
    <name type="scientific">Symbiochloris irregularis</name>
    <dbReference type="NCBI Taxonomy" id="706552"/>
    <lineage>
        <taxon>Eukaryota</taxon>
        <taxon>Viridiplantae</taxon>
        <taxon>Chlorophyta</taxon>
        <taxon>core chlorophytes</taxon>
        <taxon>Trebouxiophyceae</taxon>
        <taxon>Trebouxiales</taxon>
        <taxon>Trebouxiaceae</taxon>
        <taxon>Symbiochloris</taxon>
    </lineage>
</organism>
<evidence type="ECO:0000313" key="4">
    <source>
        <dbReference type="Proteomes" id="UP001465755"/>
    </source>
</evidence>
<dbReference type="CDD" id="cd06257">
    <property type="entry name" value="DnaJ"/>
    <property type="match status" value="1"/>
</dbReference>
<dbReference type="GO" id="GO:0003723">
    <property type="term" value="F:RNA binding"/>
    <property type="evidence" value="ECO:0007669"/>
    <property type="project" value="TreeGrafter"/>
</dbReference>
<dbReference type="PANTHER" id="PTHR24075">
    <property type="entry name" value="SEC63 DOMAIN-CONTAINING"/>
    <property type="match status" value="1"/>
</dbReference>
<dbReference type="GO" id="GO:0008320">
    <property type="term" value="F:protein transmembrane transporter activity"/>
    <property type="evidence" value="ECO:0007669"/>
    <property type="project" value="TreeGrafter"/>
</dbReference>
<dbReference type="InterPro" id="IPR036869">
    <property type="entry name" value="J_dom_sf"/>
</dbReference>
<keyword evidence="1" id="KW-0812">Transmembrane</keyword>
<dbReference type="GO" id="GO:0031207">
    <property type="term" value="C:Sec62/Sec63 complex"/>
    <property type="evidence" value="ECO:0007669"/>
    <property type="project" value="TreeGrafter"/>
</dbReference>
<protein>
    <recommendedName>
        <fullName evidence="2">J domain-containing protein</fullName>
    </recommendedName>
</protein>
<gene>
    <name evidence="3" type="ORF">WJX73_000612</name>
</gene>
<dbReference type="SUPFAM" id="SSF46565">
    <property type="entry name" value="Chaperone J-domain"/>
    <property type="match status" value="1"/>
</dbReference>
<dbReference type="EMBL" id="JALJOQ010000118">
    <property type="protein sequence ID" value="KAK9796244.1"/>
    <property type="molecule type" value="Genomic_DNA"/>
</dbReference>
<dbReference type="Gene3D" id="1.10.287.110">
    <property type="entry name" value="DnaJ domain"/>
    <property type="match status" value="1"/>
</dbReference>
<evidence type="ECO:0000256" key="1">
    <source>
        <dbReference type="SAM" id="Phobius"/>
    </source>
</evidence>
<dbReference type="GO" id="GO:0006614">
    <property type="term" value="P:SRP-dependent cotranslational protein targeting to membrane"/>
    <property type="evidence" value="ECO:0007669"/>
    <property type="project" value="TreeGrafter"/>
</dbReference>
<proteinExistence type="predicted"/>
<comment type="caution">
    <text evidence="3">The sequence shown here is derived from an EMBL/GenBank/DDBJ whole genome shotgun (WGS) entry which is preliminary data.</text>
</comment>
<dbReference type="AlphaFoldDB" id="A0AAW1NVI4"/>
<dbReference type="Proteomes" id="UP001465755">
    <property type="component" value="Unassembled WGS sequence"/>
</dbReference>
<keyword evidence="4" id="KW-1185">Reference proteome</keyword>
<dbReference type="GO" id="GO:0006620">
    <property type="term" value="P:post-translational protein targeting to endoplasmic reticulum membrane"/>
    <property type="evidence" value="ECO:0007669"/>
    <property type="project" value="TreeGrafter"/>
</dbReference>
<evidence type="ECO:0000313" key="3">
    <source>
        <dbReference type="EMBL" id="KAK9796244.1"/>
    </source>
</evidence>
<keyword evidence="1" id="KW-0472">Membrane</keyword>
<accession>A0AAW1NVI4</accession>
<evidence type="ECO:0000259" key="2">
    <source>
        <dbReference type="PROSITE" id="PS50076"/>
    </source>
</evidence>
<keyword evidence="1" id="KW-1133">Transmembrane helix</keyword>
<dbReference type="Pfam" id="PF00226">
    <property type="entry name" value="DnaJ"/>
    <property type="match status" value="1"/>
</dbReference>
<feature type="domain" description="J" evidence="2">
    <location>
        <begin position="63"/>
        <end position="134"/>
    </location>
</feature>
<dbReference type="SMART" id="SM00271">
    <property type="entry name" value="DnaJ"/>
    <property type="match status" value="1"/>
</dbReference>
<dbReference type="PROSITE" id="PS50076">
    <property type="entry name" value="DNAJ_2"/>
    <property type="match status" value="1"/>
</dbReference>
<dbReference type="PRINTS" id="PR00625">
    <property type="entry name" value="JDOMAIN"/>
</dbReference>